<reference evidence="5 6" key="1">
    <citation type="submission" date="2018-06" db="EMBL/GenBank/DDBJ databases">
        <title>Genomic Encyclopedia of Type Strains, Phase IV (KMG-IV): sequencing the most valuable type-strain genomes for metagenomic binning, comparative biology and taxonomic classification.</title>
        <authorList>
            <person name="Goeker M."/>
        </authorList>
    </citation>
    <scope>NUCLEOTIDE SEQUENCE [LARGE SCALE GENOMIC DNA]</scope>
    <source>
        <strain evidence="5 6">DSM 25520</strain>
    </source>
</reference>
<gene>
    <name evidence="5" type="ORF">DFR37_106112</name>
</gene>
<evidence type="ECO:0000256" key="3">
    <source>
        <dbReference type="SAM" id="SignalP"/>
    </source>
</evidence>
<comment type="caution">
    <text evidence="5">The sequence shown here is derived from an EMBL/GenBank/DDBJ whole genome shotgun (WGS) entry which is preliminary data.</text>
</comment>
<evidence type="ECO:0000313" key="6">
    <source>
        <dbReference type="Proteomes" id="UP000253628"/>
    </source>
</evidence>
<dbReference type="PANTHER" id="PTHR30483:SF38">
    <property type="entry name" value="BLR7848 PROTEIN"/>
    <property type="match status" value="1"/>
</dbReference>
<evidence type="ECO:0000313" key="5">
    <source>
        <dbReference type="EMBL" id="RBP38820.1"/>
    </source>
</evidence>
<organism evidence="5 6">
    <name type="scientific">Eoetvoesiella caeni</name>
    <dbReference type="NCBI Taxonomy" id="645616"/>
    <lineage>
        <taxon>Bacteria</taxon>
        <taxon>Pseudomonadati</taxon>
        <taxon>Pseudomonadota</taxon>
        <taxon>Betaproteobacteria</taxon>
        <taxon>Burkholderiales</taxon>
        <taxon>Alcaligenaceae</taxon>
        <taxon>Eoetvoesiella</taxon>
    </lineage>
</organism>
<dbReference type="InterPro" id="IPR028082">
    <property type="entry name" value="Peripla_BP_I"/>
</dbReference>
<keyword evidence="2 3" id="KW-0732">Signal</keyword>
<dbReference type="Gene3D" id="3.40.50.2300">
    <property type="match status" value="2"/>
</dbReference>
<protein>
    <submittedName>
        <fullName evidence="5">Branched-chain amino acid transport system substrate-binding protein</fullName>
    </submittedName>
</protein>
<accession>A0A366H998</accession>
<comment type="similarity">
    <text evidence="1">Belongs to the leucine-binding protein family.</text>
</comment>
<evidence type="ECO:0000256" key="2">
    <source>
        <dbReference type="ARBA" id="ARBA00022729"/>
    </source>
</evidence>
<dbReference type="PANTHER" id="PTHR30483">
    <property type="entry name" value="LEUCINE-SPECIFIC-BINDING PROTEIN"/>
    <property type="match status" value="1"/>
</dbReference>
<feature type="domain" description="Leucine-binding protein" evidence="4">
    <location>
        <begin position="28"/>
        <end position="367"/>
    </location>
</feature>
<proteinExistence type="inferred from homology"/>
<dbReference type="InterPro" id="IPR028081">
    <property type="entry name" value="Leu-bd"/>
</dbReference>
<dbReference type="AlphaFoldDB" id="A0A366H998"/>
<dbReference type="InterPro" id="IPR051010">
    <property type="entry name" value="BCAA_transport"/>
</dbReference>
<dbReference type="OrthoDB" id="5290698at2"/>
<dbReference type="Proteomes" id="UP000253628">
    <property type="component" value="Unassembled WGS sequence"/>
</dbReference>
<dbReference type="Pfam" id="PF13458">
    <property type="entry name" value="Peripla_BP_6"/>
    <property type="match status" value="1"/>
</dbReference>
<name>A0A366H998_9BURK</name>
<keyword evidence="6" id="KW-1185">Reference proteome</keyword>
<dbReference type="RefSeq" id="WP_113933619.1">
    <property type="nucleotide sequence ID" value="NZ_JACCEU010000007.1"/>
</dbReference>
<feature type="chain" id="PRO_5016638024" evidence="3">
    <location>
        <begin position="27"/>
        <end position="386"/>
    </location>
</feature>
<evidence type="ECO:0000259" key="4">
    <source>
        <dbReference type="Pfam" id="PF13458"/>
    </source>
</evidence>
<dbReference type="SUPFAM" id="SSF53822">
    <property type="entry name" value="Periplasmic binding protein-like I"/>
    <property type="match status" value="1"/>
</dbReference>
<dbReference type="EMBL" id="QNRQ01000006">
    <property type="protein sequence ID" value="RBP38820.1"/>
    <property type="molecule type" value="Genomic_DNA"/>
</dbReference>
<feature type="signal peptide" evidence="3">
    <location>
        <begin position="1"/>
        <end position="26"/>
    </location>
</feature>
<sequence length="386" mass="41314">MKLSHKLCRSIAVLGFSLALPLSARADINVGVILSLTGPGASLGLPEQNAVKLWPASIAGEKLNVTMLNDSTDVSNASKAASKLVAENNVDIIIGSSLTPPSLTITEVAAQAKTPVISLGGGSAIVEPQEGHRKWAFKVSAPEKYAVKLILEHMRKNKIATVGLISITTAYGEGYVKAFEQMAPSYNIKTTGIERYNQTDQSVIAQVTKLALPKPDAVFIISAGTPGALPQIELKKRGYKGLIYQTQGVANNDFLRVGGKDVEGAYIALSPLMVASQLDESNPIRKPAMAFNKLFEEHNGAGSASIFAASAWDAMLILEHAVPQALKTAKPGTVEFRTALRDAIENSRDVVTSTAVYNFSDKDHNGVDERSQVMARIENGKWVYVK</sequence>
<evidence type="ECO:0000256" key="1">
    <source>
        <dbReference type="ARBA" id="ARBA00010062"/>
    </source>
</evidence>
<dbReference type="CDD" id="cd06333">
    <property type="entry name" value="PBP1_ABC_RPA1789-like"/>
    <property type="match status" value="1"/>
</dbReference>